<accession>A0A9D2ZTS1</accession>
<dbReference type="PROSITE" id="PS50943">
    <property type="entry name" value="HTH_CROC1"/>
    <property type="match status" value="1"/>
</dbReference>
<dbReference type="Pfam" id="PF01381">
    <property type="entry name" value="HTH_3"/>
    <property type="match status" value="1"/>
</dbReference>
<comment type="caution">
    <text evidence="2">The sequence shown here is derived from an EMBL/GenBank/DDBJ whole genome shotgun (WGS) entry which is preliminary data.</text>
</comment>
<reference evidence="2" key="1">
    <citation type="journal article" date="2021" name="PeerJ">
        <title>Extensive microbial diversity within the chicken gut microbiome revealed by metagenomics and culture.</title>
        <authorList>
            <person name="Gilroy R."/>
            <person name="Ravi A."/>
            <person name="Getino M."/>
            <person name="Pursley I."/>
            <person name="Horton D.L."/>
            <person name="Alikhan N.F."/>
            <person name="Baker D."/>
            <person name="Gharbi K."/>
            <person name="Hall N."/>
            <person name="Watson M."/>
            <person name="Adriaenssens E.M."/>
            <person name="Foster-Nyarko E."/>
            <person name="Jarju S."/>
            <person name="Secka A."/>
            <person name="Antonio M."/>
            <person name="Oren A."/>
            <person name="Chaudhuri R.R."/>
            <person name="La Ragione R."/>
            <person name="Hildebrand F."/>
            <person name="Pallen M.J."/>
        </authorList>
    </citation>
    <scope>NUCLEOTIDE SEQUENCE</scope>
    <source>
        <strain evidence="2">MalCec1-1739</strain>
    </source>
</reference>
<reference evidence="2" key="2">
    <citation type="submission" date="2021-04" db="EMBL/GenBank/DDBJ databases">
        <authorList>
            <person name="Gilroy R."/>
        </authorList>
    </citation>
    <scope>NUCLEOTIDE SEQUENCE</scope>
    <source>
        <strain evidence="2">MalCec1-1739</strain>
    </source>
</reference>
<dbReference type="Proteomes" id="UP000787625">
    <property type="component" value="Unassembled WGS sequence"/>
</dbReference>
<dbReference type="InterPro" id="IPR010982">
    <property type="entry name" value="Lambda_DNA-bd_dom_sf"/>
</dbReference>
<proteinExistence type="predicted"/>
<name>A0A9D2ZTS1_9BACT</name>
<feature type="domain" description="HTH cro/C1-type" evidence="1">
    <location>
        <begin position="36"/>
        <end position="77"/>
    </location>
</feature>
<sequence>MLFEEDKNIDNPTGRDQIKDRIIALIDFLKVDRGTFANNINVKPATLSHILTGRNEPSLTIVSQIHEAYPQASLDWLVYGIRPTPFEAQTNDGCVNPKPTVVTERIKAKKITEIRVFYDDNTFDVFVLKP</sequence>
<dbReference type="EMBL" id="DWUP01000022">
    <property type="protein sequence ID" value="HJD52327.1"/>
    <property type="molecule type" value="Genomic_DNA"/>
</dbReference>
<dbReference type="InterPro" id="IPR001387">
    <property type="entry name" value="Cro/C1-type_HTH"/>
</dbReference>
<evidence type="ECO:0000259" key="1">
    <source>
        <dbReference type="PROSITE" id="PS50943"/>
    </source>
</evidence>
<evidence type="ECO:0000313" key="2">
    <source>
        <dbReference type="EMBL" id="HJD52327.1"/>
    </source>
</evidence>
<dbReference type="SUPFAM" id="SSF47413">
    <property type="entry name" value="lambda repressor-like DNA-binding domains"/>
    <property type="match status" value="1"/>
</dbReference>
<evidence type="ECO:0000313" key="3">
    <source>
        <dbReference type="Proteomes" id="UP000787625"/>
    </source>
</evidence>
<dbReference type="CDD" id="cd00093">
    <property type="entry name" value="HTH_XRE"/>
    <property type="match status" value="1"/>
</dbReference>
<protein>
    <submittedName>
        <fullName evidence="2">Helix-turn-helix domain-containing protein</fullName>
    </submittedName>
</protein>
<organism evidence="2 3">
    <name type="scientific">Candidatus Avibacteroides avistercoris</name>
    <dbReference type="NCBI Taxonomy" id="2840690"/>
    <lineage>
        <taxon>Bacteria</taxon>
        <taxon>Pseudomonadati</taxon>
        <taxon>Bacteroidota</taxon>
        <taxon>Bacteroidia</taxon>
        <taxon>Bacteroidales</taxon>
        <taxon>Bacteroidaceae</taxon>
        <taxon>Bacteroidaceae incertae sedis</taxon>
        <taxon>Candidatus Avibacteroides</taxon>
    </lineage>
</organism>
<dbReference type="GO" id="GO:0003677">
    <property type="term" value="F:DNA binding"/>
    <property type="evidence" value="ECO:0007669"/>
    <property type="project" value="InterPro"/>
</dbReference>
<gene>
    <name evidence="2" type="ORF">IAA93_01160</name>
</gene>
<dbReference type="AlphaFoldDB" id="A0A9D2ZTS1"/>